<comment type="subcellular location">
    <subcellularLocation>
        <location evidence="2">Membrane</location>
    </subcellularLocation>
</comment>
<dbReference type="AlphaFoldDB" id="A0A9D1ISB7"/>
<dbReference type="InterPro" id="IPR036890">
    <property type="entry name" value="HATPase_C_sf"/>
</dbReference>
<dbReference type="GO" id="GO:0030295">
    <property type="term" value="F:protein kinase activator activity"/>
    <property type="evidence" value="ECO:0007669"/>
    <property type="project" value="TreeGrafter"/>
</dbReference>
<dbReference type="Pfam" id="PF02518">
    <property type="entry name" value="HATPase_c"/>
    <property type="match status" value="1"/>
</dbReference>
<keyword evidence="5" id="KW-0547">Nucleotide-binding</keyword>
<dbReference type="InterPro" id="IPR003594">
    <property type="entry name" value="HATPase_dom"/>
</dbReference>
<keyword evidence="8" id="KW-0902">Two-component regulatory system</keyword>
<accession>A0A9D1ISB7</accession>
<dbReference type="PANTHER" id="PTHR42878">
    <property type="entry name" value="TWO-COMPONENT HISTIDINE KINASE"/>
    <property type="match status" value="1"/>
</dbReference>
<keyword evidence="4" id="KW-0808">Transferase</keyword>
<dbReference type="GO" id="GO:0007234">
    <property type="term" value="P:osmosensory signaling via phosphorelay pathway"/>
    <property type="evidence" value="ECO:0007669"/>
    <property type="project" value="TreeGrafter"/>
</dbReference>
<dbReference type="GO" id="GO:0000156">
    <property type="term" value="F:phosphorelay response regulator activity"/>
    <property type="evidence" value="ECO:0007669"/>
    <property type="project" value="TreeGrafter"/>
</dbReference>
<sequence length="365" mass="40882">MDKDLTSYSAKSWFETDQHGTLLSLHWEQSPVSLQIGQSVSTLFEQAPHQLTNVFSRLSTQPQVSVPLPYRGLLLLLHCKKTPAGLLRWEVDSSIPADPYTGRSEETAQIRECLTAMDNCLSYLLENSLENSFEQDMANNALNRCQLLMKHCLNMERYHQLIHGECCPQLRRMNLRTFLNYLTQELQRDSRCSQVKTFASRDNIIIQGDPSALLEIILNILTNSLEFSPADAPVTIRLERQDDVAVFRISDEGCGLPSGDVTQALTPYFSLKPENGQRAGLGLGLTNAYLLCQAMGGSILISSKENYGTTVLLRFPIDQSEDEVGDEIGSRDYYSLQFQRGHFSPIQVFLSSLGPPRSGDGPSRQ</sequence>
<feature type="domain" description="Histidine kinase" evidence="9">
    <location>
        <begin position="105"/>
        <end position="319"/>
    </location>
</feature>
<evidence type="ECO:0000256" key="2">
    <source>
        <dbReference type="ARBA" id="ARBA00004370"/>
    </source>
</evidence>
<reference evidence="10" key="2">
    <citation type="journal article" date="2021" name="PeerJ">
        <title>Extensive microbial diversity within the chicken gut microbiome revealed by metagenomics and culture.</title>
        <authorList>
            <person name="Gilroy R."/>
            <person name="Ravi A."/>
            <person name="Getino M."/>
            <person name="Pursley I."/>
            <person name="Horton D.L."/>
            <person name="Alikhan N.F."/>
            <person name="Baker D."/>
            <person name="Gharbi K."/>
            <person name="Hall N."/>
            <person name="Watson M."/>
            <person name="Adriaenssens E.M."/>
            <person name="Foster-Nyarko E."/>
            <person name="Jarju S."/>
            <person name="Secka A."/>
            <person name="Antonio M."/>
            <person name="Oren A."/>
            <person name="Chaudhuri R.R."/>
            <person name="La Ragione R."/>
            <person name="Hildebrand F."/>
            <person name="Pallen M.J."/>
        </authorList>
    </citation>
    <scope>NUCLEOTIDE SEQUENCE</scope>
    <source>
        <strain evidence="10">4509</strain>
    </source>
</reference>
<evidence type="ECO:0000259" key="9">
    <source>
        <dbReference type="PROSITE" id="PS50109"/>
    </source>
</evidence>
<evidence type="ECO:0000256" key="8">
    <source>
        <dbReference type="ARBA" id="ARBA00023012"/>
    </source>
</evidence>
<comment type="catalytic activity">
    <reaction evidence="1">
        <text>ATP + protein L-histidine = ADP + protein N-phospho-L-histidine.</text>
        <dbReference type="EC" id="2.7.13.3"/>
    </reaction>
</comment>
<organism evidence="10 11">
    <name type="scientific">Candidatus Egerieicola faecale</name>
    <dbReference type="NCBI Taxonomy" id="2840774"/>
    <lineage>
        <taxon>Bacteria</taxon>
        <taxon>Bacillati</taxon>
        <taxon>Bacillota</taxon>
        <taxon>Clostridia</taxon>
        <taxon>Eubacteriales</taxon>
        <taxon>Oscillospiraceae</taxon>
        <taxon>Oscillospiraceae incertae sedis</taxon>
        <taxon>Candidatus Egerieicola</taxon>
    </lineage>
</organism>
<proteinExistence type="predicted"/>
<dbReference type="EC" id="2.7.13.3" evidence="3"/>
<evidence type="ECO:0000256" key="3">
    <source>
        <dbReference type="ARBA" id="ARBA00012438"/>
    </source>
</evidence>
<evidence type="ECO:0000256" key="5">
    <source>
        <dbReference type="ARBA" id="ARBA00022741"/>
    </source>
</evidence>
<gene>
    <name evidence="10" type="ORF">IAD19_07630</name>
</gene>
<evidence type="ECO:0000313" key="11">
    <source>
        <dbReference type="Proteomes" id="UP000824082"/>
    </source>
</evidence>
<dbReference type="SMART" id="SM00387">
    <property type="entry name" value="HATPase_c"/>
    <property type="match status" value="1"/>
</dbReference>
<evidence type="ECO:0000256" key="6">
    <source>
        <dbReference type="ARBA" id="ARBA00022777"/>
    </source>
</evidence>
<name>A0A9D1ISB7_9FIRM</name>
<keyword evidence="7" id="KW-0067">ATP-binding</keyword>
<dbReference type="Gene3D" id="3.30.565.10">
    <property type="entry name" value="Histidine kinase-like ATPase, C-terminal domain"/>
    <property type="match status" value="1"/>
</dbReference>
<dbReference type="SUPFAM" id="SSF55874">
    <property type="entry name" value="ATPase domain of HSP90 chaperone/DNA topoisomerase II/histidine kinase"/>
    <property type="match status" value="1"/>
</dbReference>
<dbReference type="InterPro" id="IPR004358">
    <property type="entry name" value="Sig_transdc_His_kin-like_C"/>
</dbReference>
<dbReference type="PROSITE" id="PS50109">
    <property type="entry name" value="HIS_KIN"/>
    <property type="match status" value="1"/>
</dbReference>
<dbReference type="PANTHER" id="PTHR42878:SF7">
    <property type="entry name" value="SENSOR HISTIDINE KINASE GLRK"/>
    <property type="match status" value="1"/>
</dbReference>
<keyword evidence="6" id="KW-0418">Kinase</keyword>
<dbReference type="Proteomes" id="UP000824082">
    <property type="component" value="Unassembled WGS sequence"/>
</dbReference>
<evidence type="ECO:0000313" key="10">
    <source>
        <dbReference type="EMBL" id="HIU42408.1"/>
    </source>
</evidence>
<dbReference type="EMBL" id="DVMX01000144">
    <property type="protein sequence ID" value="HIU42408.1"/>
    <property type="molecule type" value="Genomic_DNA"/>
</dbReference>
<protein>
    <recommendedName>
        <fullName evidence="3">histidine kinase</fullName>
        <ecNumber evidence="3">2.7.13.3</ecNumber>
    </recommendedName>
</protein>
<evidence type="ECO:0000256" key="7">
    <source>
        <dbReference type="ARBA" id="ARBA00022840"/>
    </source>
</evidence>
<reference evidence="10" key="1">
    <citation type="submission" date="2020-10" db="EMBL/GenBank/DDBJ databases">
        <authorList>
            <person name="Gilroy R."/>
        </authorList>
    </citation>
    <scope>NUCLEOTIDE SEQUENCE</scope>
    <source>
        <strain evidence="10">4509</strain>
    </source>
</reference>
<dbReference type="PRINTS" id="PR00344">
    <property type="entry name" value="BCTRLSENSOR"/>
</dbReference>
<dbReference type="GO" id="GO:0005524">
    <property type="term" value="F:ATP binding"/>
    <property type="evidence" value="ECO:0007669"/>
    <property type="project" value="UniProtKB-KW"/>
</dbReference>
<evidence type="ECO:0000256" key="1">
    <source>
        <dbReference type="ARBA" id="ARBA00000085"/>
    </source>
</evidence>
<dbReference type="InterPro" id="IPR050351">
    <property type="entry name" value="BphY/WalK/GraS-like"/>
</dbReference>
<evidence type="ECO:0000256" key="4">
    <source>
        <dbReference type="ARBA" id="ARBA00022679"/>
    </source>
</evidence>
<comment type="caution">
    <text evidence="10">The sequence shown here is derived from an EMBL/GenBank/DDBJ whole genome shotgun (WGS) entry which is preliminary data.</text>
</comment>
<dbReference type="GO" id="GO:0004673">
    <property type="term" value="F:protein histidine kinase activity"/>
    <property type="evidence" value="ECO:0007669"/>
    <property type="project" value="UniProtKB-EC"/>
</dbReference>
<dbReference type="InterPro" id="IPR005467">
    <property type="entry name" value="His_kinase_dom"/>
</dbReference>